<accession>A0A9W9NP08</accession>
<keyword evidence="2" id="KW-1133">Transmembrane helix</keyword>
<feature type="domain" description="HPP transmembrane region" evidence="3">
    <location>
        <begin position="58"/>
        <end position="218"/>
    </location>
</feature>
<keyword evidence="5" id="KW-1185">Reference proteome</keyword>
<dbReference type="InterPro" id="IPR058581">
    <property type="entry name" value="TM_HPP"/>
</dbReference>
<comment type="caution">
    <text evidence="4">The sequence shown here is derived from an EMBL/GenBank/DDBJ whole genome shotgun (WGS) entry which is preliminary data.</text>
</comment>
<proteinExistence type="predicted"/>
<dbReference type="AlphaFoldDB" id="A0A9W9NP08"/>
<feature type="transmembrane region" description="Helical" evidence="2">
    <location>
        <begin position="146"/>
        <end position="168"/>
    </location>
</feature>
<name>A0A9W9NP08_9EURO</name>
<protein>
    <recommendedName>
        <fullName evidence="3">HPP transmembrane region domain-containing protein</fullName>
    </recommendedName>
</protein>
<evidence type="ECO:0000313" key="5">
    <source>
        <dbReference type="Proteomes" id="UP001150941"/>
    </source>
</evidence>
<feature type="region of interest" description="Disordered" evidence="1">
    <location>
        <begin position="232"/>
        <end position="255"/>
    </location>
</feature>
<dbReference type="InterPro" id="IPR007065">
    <property type="entry name" value="HPP"/>
</dbReference>
<keyword evidence="2" id="KW-0472">Membrane</keyword>
<evidence type="ECO:0000256" key="1">
    <source>
        <dbReference type="SAM" id="MobiDB-lite"/>
    </source>
</evidence>
<dbReference type="Pfam" id="PF04982">
    <property type="entry name" value="TM_HPP"/>
    <property type="match status" value="1"/>
</dbReference>
<feature type="compositionally biased region" description="Basic and acidic residues" evidence="1">
    <location>
        <begin position="232"/>
        <end position="242"/>
    </location>
</feature>
<keyword evidence="2" id="KW-0812">Transmembrane</keyword>
<dbReference type="OrthoDB" id="2016548at2759"/>
<dbReference type="PANTHER" id="PTHR33741">
    <property type="entry name" value="TRANSMEMBRANE PROTEIN DDB_G0269096-RELATED"/>
    <property type="match status" value="1"/>
</dbReference>
<dbReference type="RefSeq" id="XP_058327690.1">
    <property type="nucleotide sequence ID" value="XM_058477345.1"/>
</dbReference>
<dbReference type="EMBL" id="JAPQKS010000006">
    <property type="protein sequence ID" value="KAJ5223507.1"/>
    <property type="molecule type" value="Genomic_DNA"/>
</dbReference>
<dbReference type="GeneID" id="83204648"/>
<sequence>MMAQSRGGPGWFVRARTWDVDIDRFLNPVIPAPRWHLVPTPIAHFLGHRSEPSKTLGNIFVAFWSLVGAFCGVALVSSISQQVPSFKVRDAPPIIGSFGAAAVLEFGTIESPLAQPRNAFFGQMIACLIGVGVTKLFALDHNAENYTSLGGALACGVTTALMLITKTVHPPAGATALLAVTNPEVKKLGWFLFPVMLLGITLMQAAALIINNIQRRFPLYWWTSQPLSRSRLHDEERPEKEIPSVPSHYDSDSEPSRRLVIERGDFVVPDGMFLSEQERLTLRRISQRL</sequence>
<organism evidence="4 5">
    <name type="scientific">Penicillium chermesinum</name>
    <dbReference type="NCBI Taxonomy" id="63820"/>
    <lineage>
        <taxon>Eukaryota</taxon>
        <taxon>Fungi</taxon>
        <taxon>Dikarya</taxon>
        <taxon>Ascomycota</taxon>
        <taxon>Pezizomycotina</taxon>
        <taxon>Eurotiomycetes</taxon>
        <taxon>Eurotiomycetidae</taxon>
        <taxon>Eurotiales</taxon>
        <taxon>Aspergillaceae</taxon>
        <taxon>Penicillium</taxon>
    </lineage>
</organism>
<dbReference type="PANTHER" id="PTHR33741:SF5">
    <property type="entry name" value="TRANSMEMBRANE PROTEIN DDB_G0269096-RELATED"/>
    <property type="match status" value="1"/>
</dbReference>
<evidence type="ECO:0000259" key="3">
    <source>
        <dbReference type="Pfam" id="PF04982"/>
    </source>
</evidence>
<reference evidence="4" key="1">
    <citation type="submission" date="2022-11" db="EMBL/GenBank/DDBJ databases">
        <authorList>
            <person name="Petersen C."/>
        </authorList>
    </citation>
    <scope>NUCLEOTIDE SEQUENCE</scope>
    <source>
        <strain evidence="4">IBT 19713</strain>
    </source>
</reference>
<feature type="transmembrane region" description="Helical" evidence="2">
    <location>
        <begin position="188"/>
        <end position="210"/>
    </location>
</feature>
<evidence type="ECO:0000256" key="2">
    <source>
        <dbReference type="SAM" id="Phobius"/>
    </source>
</evidence>
<feature type="transmembrane region" description="Helical" evidence="2">
    <location>
        <begin position="121"/>
        <end position="139"/>
    </location>
</feature>
<dbReference type="Proteomes" id="UP001150941">
    <property type="component" value="Unassembled WGS sequence"/>
</dbReference>
<reference evidence="4" key="2">
    <citation type="journal article" date="2023" name="IMA Fungus">
        <title>Comparative genomic study of the Penicillium genus elucidates a diverse pangenome and 15 lateral gene transfer events.</title>
        <authorList>
            <person name="Petersen C."/>
            <person name="Sorensen T."/>
            <person name="Nielsen M.R."/>
            <person name="Sondergaard T.E."/>
            <person name="Sorensen J.L."/>
            <person name="Fitzpatrick D.A."/>
            <person name="Frisvad J.C."/>
            <person name="Nielsen K.L."/>
        </authorList>
    </citation>
    <scope>NUCLEOTIDE SEQUENCE</scope>
    <source>
        <strain evidence="4">IBT 19713</strain>
    </source>
</reference>
<gene>
    <name evidence="4" type="ORF">N7468_008049</name>
</gene>
<feature type="transmembrane region" description="Helical" evidence="2">
    <location>
        <begin position="59"/>
        <end position="79"/>
    </location>
</feature>
<evidence type="ECO:0000313" key="4">
    <source>
        <dbReference type="EMBL" id="KAJ5223507.1"/>
    </source>
</evidence>